<keyword evidence="2" id="KW-1185">Reference proteome</keyword>
<dbReference type="SUPFAM" id="SSF48371">
    <property type="entry name" value="ARM repeat"/>
    <property type="match status" value="1"/>
</dbReference>
<reference evidence="1" key="2">
    <citation type="journal article" date="2007" name="Science">
        <title>Draft genome sequence of the sexually transmitted pathogen Trichomonas vaginalis.</title>
        <authorList>
            <person name="Carlton J.M."/>
            <person name="Hirt R.P."/>
            <person name="Silva J.C."/>
            <person name="Delcher A.L."/>
            <person name="Schatz M."/>
            <person name="Zhao Q."/>
            <person name="Wortman J.R."/>
            <person name="Bidwell S.L."/>
            <person name="Alsmark U.C.M."/>
            <person name="Besteiro S."/>
            <person name="Sicheritz-Ponten T."/>
            <person name="Noel C.J."/>
            <person name="Dacks J.B."/>
            <person name="Foster P.G."/>
            <person name="Simillion C."/>
            <person name="Van de Peer Y."/>
            <person name="Miranda-Saavedra D."/>
            <person name="Barton G.J."/>
            <person name="Westrop G.D."/>
            <person name="Mueller S."/>
            <person name="Dessi D."/>
            <person name="Fiori P.L."/>
            <person name="Ren Q."/>
            <person name="Paulsen I."/>
            <person name="Zhang H."/>
            <person name="Bastida-Corcuera F.D."/>
            <person name="Simoes-Barbosa A."/>
            <person name="Brown M.T."/>
            <person name="Hayes R.D."/>
            <person name="Mukherjee M."/>
            <person name="Okumura C.Y."/>
            <person name="Schneider R."/>
            <person name="Smith A.J."/>
            <person name="Vanacova S."/>
            <person name="Villalvazo M."/>
            <person name="Haas B.J."/>
            <person name="Pertea M."/>
            <person name="Feldblyum T.V."/>
            <person name="Utterback T.R."/>
            <person name="Shu C.L."/>
            <person name="Osoegawa K."/>
            <person name="de Jong P.J."/>
            <person name="Hrdy I."/>
            <person name="Horvathova L."/>
            <person name="Zubacova Z."/>
            <person name="Dolezal P."/>
            <person name="Malik S.B."/>
            <person name="Logsdon J.M. Jr."/>
            <person name="Henze K."/>
            <person name="Gupta A."/>
            <person name="Wang C.C."/>
            <person name="Dunne R.L."/>
            <person name="Upcroft J.A."/>
            <person name="Upcroft P."/>
            <person name="White O."/>
            <person name="Salzberg S.L."/>
            <person name="Tang P."/>
            <person name="Chiu C.-H."/>
            <person name="Lee Y.-S."/>
            <person name="Embley T.M."/>
            <person name="Coombs G.H."/>
            <person name="Mottram J.C."/>
            <person name="Tachezy J."/>
            <person name="Fraser-Liggett C.M."/>
            <person name="Johnson P.J."/>
        </authorList>
    </citation>
    <scope>NUCLEOTIDE SEQUENCE [LARGE SCALE GENOMIC DNA]</scope>
    <source>
        <strain evidence="1">G3</strain>
    </source>
</reference>
<dbReference type="InterPro" id="IPR016024">
    <property type="entry name" value="ARM-type_fold"/>
</dbReference>
<dbReference type="VEuPathDB" id="TrichDB:TVAG_445320"/>
<accession>A2E4J8</accession>
<dbReference type="Proteomes" id="UP000001542">
    <property type="component" value="Unassembled WGS sequence"/>
</dbReference>
<evidence type="ECO:0000313" key="2">
    <source>
        <dbReference type="Proteomes" id="UP000001542"/>
    </source>
</evidence>
<protein>
    <recommendedName>
        <fullName evidence="3">Armadillo repeat-containing domain-containing protein</fullName>
    </recommendedName>
</protein>
<dbReference type="InterPro" id="IPR011989">
    <property type="entry name" value="ARM-like"/>
</dbReference>
<reference evidence="1" key="1">
    <citation type="submission" date="2006-10" db="EMBL/GenBank/DDBJ databases">
        <authorList>
            <person name="Amadeo P."/>
            <person name="Zhao Q."/>
            <person name="Wortman J."/>
            <person name="Fraser-Liggett C."/>
            <person name="Carlton J."/>
        </authorList>
    </citation>
    <scope>NUCLEOTIDE SEQUENCE</scope>
    <source>
        <strain evidence="1">G3</strain>
    </source>
</reference>
<dbReference type="AlphaFoldDB" id="A2E4J8"/>
<organism evidence="1 2">
    <name type="scientific">Trichomonas vaginalis (strain ATCC PRA-98 / G3)</name>
    <dbReference type="NCBI Taxonomy" id="412133"/>
    <lineage>
        <taxon>Eukaryota</taxon>
        <taxon>Metamonada</taxon>
        <taxon>Parabasalia</taxon>
        <taxon>Trichomonadida</taxon>
        <taxon>Trichomonadidae</taxon>
        <taxon>Trichomonas</taxon>
    </lineage>
</organism>
<evidence type="ECO:0000313" key="1">
    <source>
        <dbReference type="EMBL" id="EAY12420.1"/>
    </source>
</evidence>
<proteinExistence type="predicted"/>
<name>A2E4J8_TRIV3</name>
<dbReference type="InParanoid" id="A2E4J8"/>
<dbReference type="SMR" id="A2E4J8"/>
<dbReference type="Gene3D" id="1.25.10.10">
    <property type="entry name" value="Leucine-rich Repeat Variant"/>
    <property type="match status" value="1"/>
</dbReference>
<gene>
    <name evidence="1" type="ORF">TVAG_445320</name>
</gene>
<evidence type="ECO:0008006" key="3">
    <source>
        <dbReference type="Google" id="ProtNLM"/>
    </source>
</evidence>
<dbReference type="EMBL" id="DS113302">
    <property type="protein sequence ID" value="EAY12420.1"/>
    <property type="molecule type" value="Genomic_DNA"/>
</dbReference>
<sequence>MESLPDLIDYKYHSDDQTKIGVDNYTRINNNSNIELREKIENLFNSENSEPFRIESINSIKNHNFNNSFEEISQIEDSHVLNLLIDLINDSNEHISQSAFNTIIQIASISEDYALLIFEQGICPICRQLISNHDKLIDVLALLNNISSYGGVFSRRAFQILPFSLISGLLSEFPNLNLVARYILNTMKSFITDRSFMKHAFSFLFDILQKKDIDSTCLILSFLRKMAKDDQLAGFKQNVNEISGFIINEVKSGISCPSVIYQSLLFIGFMVKKRIIDGIDFNLFKSILNYHKANDLQVVKACLWCVNELVLNKRVVVDSNFLSDFLIKNQSVITLSRYEVKREYCLFITTTHITIANTIRFTEFNFKNKFERCSHCICSN</sequence>